<sequence>MHTRFTSIINELHCPNEVIKSNKLVRKILGCSTSGSGKERSIAILSQVTPEKLTMKELSWESQDHDCGDTSSESEEGDDQVDTSMFFSDGSSNYDAIFALMEKYDYENDEEVNFLNIQKTSKLTFSRSLILLNVLIDAYHDLINEKDMLDAELDQSENGNFGC</sequence>
<dbReference type="EMBL" id="JACEIK010000082">
    <property type="protein sequence ID" value="MCD7449063.1"/>
    <property type="molecule type" value="Genomic_DNA"/>
</dbReference>
<feature type="compositionally biased region" description="Basic and acidic residues" evidence="1">
    <location>
        <begin position="59"/>
        <end position="68"/>
    </location>
</feature>
<evidence type="ECO:0000313" key="2">
    <source>
        <dbReference type="EMBL" id="MCD7449063.1"/>
    </source>
</evidence>
<proteinExistence type="predicted"/>
<protein>
    <submittedName>
        <fullName evidence="2">Uncharacterized protein</fullName>
    </submittedName>
</protein>
<comment type="caution">
    <text evidence="2">The sequence shown here is derived from an EMBL/GenBank/DDBJ whole genome shotgun (WGS) entry which is preliminary data.</text>
</comment>
<keyword evidence="3" id="KW-1185">Reference proteome</keyword>
<evidence type="ECO:0000256" key="1">
    <source>
        <dbReference type="SAM" id="MobiDB-lite"/>
    </source>
</evidence>
<feature type="compositionally biased region" description="Acidic residues" evidence="1">
    <location>
        <begin position="72"/>
        <end position="81"/>
    </location>
</feature>
<evidence type="ECO:0000313" key="3">
    <source>
        <dbReference type="Proteomes" id="UP000823775"/>
    </source>
</evidence>
<accession>A0ABS8RQY0</accession>
<organism evidence="2 3">
    <name type="scientific">Datura stramonium</name>
    <name type="common">Jimsonweed</name>
    <name type="synonym">Common thornapple</name>
    <dbReference type="NCBI Taxonomy" id="4076"/>
    <lineage>
        <taxon>Eukaryota</taxon>
        <taxon>Viridiplantae</taxon>
        <taxon>Streptophyta</taxon>
        <taxon>Embryophyta</taxon>
        <taxon>Tracheophyta</taxon>
        <taxon>Spermatophyta</taxon>
        <taxon>Magnoliopsida</taxon>
        <taxon>eudicotyledons</taxon>
        <taxon>Gunneridae</taxon>
        <taxon>Pentapetalae</taxon>
        <taxon>asterids</taxon>
        <taxon>lamiids</taxon>
        <taxon>Solanales</taxon>
        <taxon>Solanaceae</taxon>
        <taxon>Solanoideae</taxon>
        <taxon>Datureae</taxon>
        <taxon>Datura</taxon>
    </lineage>
</organism>
<gene>
    <name evidence="2" type="ORF">HAX54_048961</name>
</gene>
<dbReference type="Proteomes" id="UP000823775">
    <property type="component" value="Unassembled WGS sequence"/>
</dbReference>
<reference evidence="2 3" key="1">
    <citation type="journal article" date="2021" name="BMC Genomics">
        <title>Datura genome reveals duplications of psychoactive alkaloid biosynthetic genes and high mutation rate following tissue culture.</title>
        <authorList>
            <person name="Rajewski A."/>
            <person name="Carter-House D."/>
            <person name="Stajich J."/>
            <person name="Litt A."/>
        </authorList>
    </citation>
    <scope>NUCLEOTIDE SEQUENCE [LARGE SCALE GENOMIC DNA]</scope>
    <source>
        <strain evidence="2">AR-01</strain>
    </source>
</reference>
<feature type="region of interest" description="Disordered" evidence="1">
    <location>
        <begin position="59"/>
        <end position="81"/>
    </location>
</feature>
<name>A0ABS8RQY0_DATST</name>